<dbReference type="GO" id="GO:0005992">
    <property type="term" value="P:trehalose biosynthetic process"/>
    <property type="evidence" value="ECO:0007669"/>
    <property type="project" value="UniProtKB-UniPathway"/>
</dbReference>
<dbReference type="EMBL" id="SROY01000002">
    <property type="protein sequence ID" value="TLX21979.1"/>
    <property type="molecule type" value="Genomic_DNA"/>
</dbReference>
<dbReference type="STRING" id="1123377.GCA_000423885_01169"/>
<dbReference type="PANTHER" id="PTHR43768:SF3">
    <property type="entry name" value="TREHALOSE 6-PHOSPHATE PHOSPHATASE"/>
    <property type="match status" value="1"/>
</dbReference>
<dbReference type="InterPro" id="IPR006379">
    <property type="entry name" value="HAD-SF_hydro_IIB"/>
</dbReference>
<evidence type="ECO:0000313" key="6">
    <source>
        <dbReference type="Proteomes" id="UP000308508"/>
    </source>
</evidence>
<dbReference type="GO" id="GO:0004805">
    <property type="term" value="F:trehalose-phosphatase activity"/>
    <property type="evidence" value="ECO:0007669"/>
    <property type="project" value="UniProtKB-EC"/>
</dbReference>
<sequence length="252" mass="26713">MPAAETDAPLPAPPPLSEHWALFLDVDGCLLEFEDDPDLVRVPPSLSTQLALIAQRLDGALALVSGRGIAGIDRLFAPARFPAGGLHGVELRGAALPQAEPAAAVEPAAWAAVVADARAWLAAHPRARVEDKGRALALHWRAEPEAEPRVRAFAALALARLPGYRLQPGDCVLELRPDGADKGAAIAAFLAQPPFAGRRPVFAGDDLTDEHGFALVNRRDGISIVVGNRQPTLATHRLADPAAVRRWLQEAA</sequence>
<dbReference type="Proteomes" id="UP000308508">
    <property type="component" value="Unassembled WGS sequence"/>
</dbReference>
<protein>
    <recommendedName>
        <fullName evidence="4">Trehalose 6-phosphate phosphatase</fullName>
        <ecNumber evidence="4">3.1.3.12</ecNumber>
    </recommendedName>
</protein>
<keyword evidence="6" id="KW-1185">Reference proteome</keyword>
<dbReference type="Gene3D" id="3.30.70.1020">
    <property type="entry name" value="Trehalose-6-phosphate phosphatase related protein, domain 2"/>
    <property type="match status" value="1"/>
</dbReference>
<evidence type="ECO:0000256" key="3">
    <source>
        <dbReference type="ARBA" id="ARBA00022801"/>
    </source>
</evidence>
<keyword evidence="4" id="KW-0460">Magnesium</keyword>
<accession>A0A5R9PEP8</accession>
<evidence type="ECO:0000313" key="5">
    <source>
        <dbReference type="EMBL" id="TLX21979.1"/>
    </source>
</evidence>
<dbReference type="GO" id="GO:0000287">
    <property type="term" value="F:magnesium ion binding"/>
    <property type="evidence" value="ECO:0007669"/>
    <property type="project" value="UniProtKB-ARBA"/>
</dbReference>
<dbReference type="EC" id="3.1.3.12" evidence="4"/>
<dbReference type="InterPro" id="IPR023214">
    <property type="entry name" value="HAD_sf"/>
</dbReference>
<keyword evidence="3 4" id="KW-0378">Hydrolase</keyword>
<dbReference type="UniPathway" id="UPA00299"/>
<dbReference type="Pfam" id="PF02358">
    <property type="entry name" value="Trehalose_PPase"/>
    <property type="match status" value="1"/>
</dbReference>
<comment type="cofactor">
    <cofactor evidence="4">
        <name>Mg(2+)</name>
        <dbReference type="ChEBI" id="CHEBI:18420"/>
    </cofactor>
</comment>
<evidence type="ECO:0000256" key="4">
    <source>
        <dbReference type="RuleBase" id="RU361117"/>
    </source>
</evidence>
<dbReference type="AlphaFoldDB" id="A0A5R9PEP8"/>
<dbReference type="Gene3D" id="3.40.50.1000">
    <property type="entry name" value="HAD superfamily/HAD-like"/>
    <property type="match status" value="1"/>
</dbReference>
<comment type="function">
    <text evidence="4">Removes the phosphate from trehalose 6-phosphate to produce free trehalose.</text>
</comment>
<dbReference type="InterPro" id="IPR003337">
    <property type="entry name" value="Trehalose_PPase"/>
</dbReference>
<gene>
    <name evidence="5" type="primary">otsB</name>
    <name evidence="5" type="ORF">E5S66_05470</name>
</gene>
<evidence type="ECO:0000256" key="2">
    <source>
        <dbReference type="ARBA" id="ARBA00008770"/>
    </source>
</evidence>
<keyword evidence="4" id="KW-0479">Metal-binding</keyword>
<comment type="caution">
    <text evidence="5">The sequence shown here is derived from an EMBL/GenBank/DDBJ whole genome shotgun (WGS) entry which is preliminary data.</text>
</comment>
<comment type="pathway">
    <text evidence="1 4">Glycan biosynthesis; trehalose biosynthesis.</text>
</comment>
<dbReference type="NCBIfam" id="TIGR01484">
    <property type="entry name" value="HAD-SF-IIB"/>
    <property type="match status" value="1"/>
</dbReference>
<comment type="catalytic activity">
    <reaction evidence="4">
        <text>alpha,alpha-trehalose 6-phosphate + H2O = alpha,alpha-trehalose + phosphate</text>
        <dbReference type="Rhea" id="RHEA:23420"/>
        <dbReference type="ChEBI" id="CHEBI:15377"/>
        <dbReference type="ChEBI" id="CHEBI:16551"/>
        <dbReference type="ChEBI" id="CHEBI:43474"/>
        <dbReference type="ChEBI" id="CHEBI:58429"/>
        <dbReference type="EC" id="3.1.3.12"/>
    </reaction>
</comment>
<proteinExistence type="inferred from homology"/>
<dbReference type="NCBIfam" id="TIGR00685">
    <property type="entry name" value="T6PP"/>
    <property type="match status" value="1"/>
</dbReference>
<evidence type="ECO:0000256" key="1">
    <source>
        <dbReference type="ARBA" id="ARBA00005199"/>
    </source>
</evidence>
<dbReference type="InterPro" id="IPR036412">
    <property type="entry name" value="HAD-like_sf"/>
</dbReference>
<organism evidence="5 6">
    <name type="scientific">Thermomonas fusca</name>
    <dbReference type="NCBI Taxonomy" id="215690"/>
    <lineage>
        <taxon>Bacteria</taxon>
        <taxon>Pseudomonadati</taxon>
        <taxon>Pseudomonadota</taxon>
        <taxon>Gammaproteobacteria</taxon>
        <taxon>Lysobacterales</taxon>
        <taxon>Lysobacteraceae</taxon>
        <taxon>Thermomonas</taxon>
    </lineage>
</organism>
<dbReference type="PANTHER" id="PTHR43768">
    <property type="entry name" value="TREHALOSE 6-PHOSPHATE PHOSPHATASE"/>
    <property type="match status" value="1"/>
</dbReference>
<reference evidence="5 6" key="1">
    <citation type="submission" date="2019-04" db="EMBL/GenBank/DDBJ databases">
        <authorList>
            <person name="Grouzdev D.S."/>
            <person name="Nazina T.N."/>
        </authorList>
    </citation>
    <scope>NUCLEOTIDE SEQUENCE [LARGE SCALE GENOMIC DNA]</scope>
    <source>
        <strain evidence="5 6">SHC 3-19</strain>
    </source>
</reference>
<dbReference type="RefSeq" id="WP_138348224.1">
    <property type="nucleotide sequence ID" value="NZ_SROY01000002.1"/>
</dbReference>
<dbReference type="InterPro" id="IPR044651">
    <property type="entry name" value="OTSB-like"/>
</dbReference>
<comment type="similarity">
    <text evidence="2 4">Belongs to the trehalose phosphatase family.</text>
</comment>
<dbReference type="SUPFAM" id="SSF56784">
    <property type="entry name" value="HAD-like"/>
    <property type="match status" value="1"/>
</dbReference>
<name>A0A5R9PEP8_9GAMM</name>